<proteinExistence type="predicted"/>
<accession>A0AAE1LJH4</accession>
<dbReference type="Proteomes" id="UP001219518">
    <property type="component" value="Unassembled WGS sequence"/>
</dbReference>
<organism evidence="1 2">
    <name type="scientific">Frankliniella fusca</name>
    <dbReference type="NCBI Taxonomy" id="407009"/>
    <lineage>
        <taxon>Eukaryota</taxon>
        <taxon>Metazoa</taxon>
        <taxon>Ecdysozoa</taxon>
        <taxon>Arthropoda</taxon>
        <taxon>Hexapoda</taxon>
        <taxon>Insecta</taxon>
        <taxon>Pterygota</taxon>
        <taxon>Neoptera</taxon>
        <taxon>Paraneoptera</taxon>
        <taxon>Thysanoptera</taxon>
        <taxon>Terebrantia</taxon>
        <taxon>Thripoidea</taxon>
        <taxon>Thripidae</taxon>
        <taxon>Frankliniella</taxon>
    </lineage>
</organism>
<evidence type="ECO:0000313" key="2">
    <source>
        <dbReference type="Proteomes" id="UP001219518"/>
    </source>
</evidence>
<gene>
    <name evidence="1" type="ORF">KUF71_009649</name>
</gene>
<evidence type="ECO:0000313" key="1">
    <source>
        <dbReference type="EMBL" id="KAK3920362.1"/>
    </source>
</evidence>
<dbReference type="EMBL" id="JAHWGI010000994">
    <property type="protein sequence ID" value="KAK3920362.1"/>
    <property type="molecule type" value="Genomic_DNA"/>
</dbReference>
<keyword evidence="2" id="KW-1185">Reference proteome</keyword>
<dbReference type="AlphaFoldDB" id="A0AAE1LJH4"/>
<name>A0AAE1LJH4_9NEOP</name>
<sequence>SLITIIGVFIDNGQVCSYYNVPTNGRSYESGDIIELPYHGKETSVLKYVTVLSKKILVSENLGQATAAAMLYFKRLCKWDNVQDLSSVKLFGYDAAVIEEEVSQIAMFATQDNDGPLLYVSNAFDLLELTSEDSQN</sequence>
<protein>
    <submittedName>
        <fullName evidence="1">Aldehyde dehydrogenase family 1 member A3</fullName>
    </submittedName>
</protein>
<feature type="non-terminal residue" evidence="1">
    <location>
        <position position="136"/>
    </location>
</feature>
<reference evidence="1" key="2">
    <citation type="journal article" date="2023" name="BMC Genomics">
        <title>Pest status, molecular evolution, and epigenetic factors derived from the genome assembly of Frankliniella fusca, a thysanopteran phytovirus vector.</title>
        <authorList>
            <person name="Catto M.A."/>
            <person name="Labadie P.E."/>
            <person name="Jacobson A.L."/>
            <person name="Kennedy G.G."/>
            <person name="Srinivasan R."/>
            <person name="Hunt B.G."/>
        </authorList>
    </citation>
    <scope>NUCLEOTIDE SEQUENCE</scope>
    <source>
        <strain evidence="1">PL_HMW_Pooled</strain>
    </source>
</reference>
<comment type="caution">
    <text evidence="1">The sequence shown here is derived from an EMBL/GenBank/DDBJ whole genome shotgun (WGS) entry which is preliminary data.</text>
</comment>
<reference evidence="1" key="1">
    <citation type="submission" date="2021-07" db="EMBL/GenBank/DDBJ databases">
        <authorList>
            <person name="Catto M.A."/>
            <person name="Jacobson A."/>
            <person name="Kennedy G."/>
            <person name="Labadie P."/>
            <person name="Hunt B.G."/>
            <person name="Srinivasan R."/>
        </authorList>
    </citation>
    <scope>NUCLEOTIDE SEQUENCE</scope>
    <source>
        <strain evidence="1">PL_HMW_Pooled</strain>
        <tissue evidence="1">Head</tissue>
    </source>
</reference>